<evidence type="ECO:0000313" key="3">
    <source>
        <dbReference type="Proteomes" id="UP000095463"/>
    </source>
</evidence>
<comment type="caution">
    <text evidence="2">The sequence shown here is derived from an EMBL/GenBank/DDBJ whole genome shotgun (WGS) entry which is preliminary data.</text>
</comment>
<dbReference type="RefSeq" id="WP_069907768.1">
    <property type="nucleotide sequence ID" value="NZ_LAJE02000030.1"/>
</dbReference>
<sequence length="65" mass="6532">MKYTIAAFCVAVVLIFGAVAQEAAGAVPVPVNADDPAGADSERDPAAVTAADIGTMQFPEARPVS</sequence>
<name>A0A1E5XWZ2_9HYPH</name>
<organism evidence="2 3">
    <name type="scientific">Devosia insulae DS-56</name>
    <dbReference type="NCBI Taxonomy" id="1116389"/>
    <lineage>
        <taxon>Bacteria</taxon>
        <taxon>Pseudomonadati</taxon>
        <taxon>Pseudomonadota</taxon>
        <taxon>Alphaproteobacteria</taxon>
        <taxon>Hyphomicrobiales</taxon>
        <taxon>Devosiaceae</taxon>
        <taxon>Devosia</taxon>
    </lineage>
</organism>
<protein>
    <submittedName>
        <fullName evidence="2">Uncharacterized protein</fullName>
    </submittedName>
</protein>
<evidence type="ECO:0000313" key="2">
    <source>
        <dbReference type="EMBL" id="OEO33099.1"/>
    </source>
</evidence>
<evidence type="ECO:0000256" key="1">
    <source>
        <dbReference type="SAM" id="SignalP"/>
    </source>
</evidence>
<feature type="signal peptide" evidence="1">
    <location>
        <begin position="1"/>
        <end position="20"/>
    </location>
</feature>
<feature type="chain" id="PRO_5009190625" evidence="1">
    <location>
        <begin position="21"/>
        <end position="65"/>
    </location>
</feature>
<keyword evidence="3" id="KW-1185">Reference proteome</keyword>
<reference evidence="2 3" key="1">
    <citation type="journal article" date="2015" name="Genome Announc.">
        <title>Genome Assemblies of Three Soil-Associated Devosia species: D. insulae, D. limi, and D. soli.</title>
        <authorList>
            <person name="Hassan Y.I."/>
            <person name="Lepp D."/>
            <person name="Zhou T."/>
        </authorList>
    </citation>
    <scope>NUCLEOTIDE SEQUENCE [LARGE SCALE GENOMIC DNA]</scope>
    <source>
        <strain evidence="2 3">DS-56</strain>
    </source>
</reference>
<keyword evidence="1" id="KW-0732">Signal</keyword>
<dbReference type="AlphaFoldDB" id="A0A1E5XWZ2"/>
<proteinExistence type="predicted"/>
<dbReference type="EMBL" id="LAJE02000030">
    <property type="protein sequence ID" value="OEO33099.1"/>
    <property type="molecule type" value="Genomic_DNA"/>
</dbReference>
<dbReference type="Proteomes" id="UP000095463">
    <property type="component" value="Unassembled WGS sequence"/>
</dbReference>
<accession>A0A1E5XWZ2</accession>
<gene>
    <name evidence="2" type="ORF">VW23_008240</name>
</gene>